<dbReference type="InterPro" id="IPR011060">
    <property type="entry name" value="RibuloseP-bd_barrel"/>
</dbReference>
<dbReference type="CDD" id="cd00405">
    <property type="entry name" value="PRAI"/>
    <property type="match status" value="1"/>
</dbReference>
<keyword evidence="5 9" id="KW-0028">Amino-acid biosynthesis</keyword>
<dbReference type="HAMAP" id="MF_00135">
    <property type="entry name" value="PRAI"/>
    <property type="match status" value="1"/>
</dbReference>
<keyword evidence="8 9" id="KW-0413">Isomerase</keyword>
<dbReference type="Gene3D" id="3.20.20.70">
    <property type="entry name" value="Aldolase class I"/>
    <property type="match status" value="1"/>
</dbReference>
<sequence length="204" mass="21194">MSQVYVKVCGISTAAAAQAVVDSGADAIGFVFAPGSPRLVSVEHAAGLAADLPVSIETVGVFRNQPLDLVLSSASQAGLTTVQLHGDEPDDHFDRLRDEGFRTIRALSIDRYREGAGSMRLGEDRVLIDAVTPGAGTTFDTTDLENRPPHGFWLLAGGLAPDNVAGLVRAVRPGGVDVSSGVESSRGVKDSGLIRAFVAAARQA</sequence>
<evidence type="ECO:0000256" key="2">
    <source>
        <dbReference type="ARBA" id="ARBA00004664"/>
    </source>
</evidence>
<feature type="domain" description="N-(5'phosphoribosyl) anthranilate isomerase (PRAI)" evidence="10">
    <location>
        <begin position="6"/>
        <end position="199"/>
    </location>
</feature>
<evidence type="ECO:0000256" key="5">
    <source>
        <dbReference type="ARBA" id="ARBA00022605"/>
    </source>
</evidence>
<evidence type="ECO:0000256" key="4">
    <source>
        <dbReference type="ARBA" id="ARBA00022272"/>
    </source>
</evidence>
<dbReference type="PANTHER" id="PTHR42894">
    <property type="entry name" value="N-(5'-PHOSPHORIBOSYL)ANTHRANILATE ISOMERASE"/>
    <property type="match status" value="1"/>
</dbReference>
<evidence type="ECO:0000256" key="1">
    <source>
        <dbReference type="ARBA" id="ARBA00001164"/>
    </source>
</evidence>
<evidence type="ECO:0000256" key="7">
    <source>
        <dbReference type="ARBA" id="ARBA00023141"/>
    </source>
</evidence>
<accession>A0A7Z0EBY5</accession>
<dbReference type="EC" id="5.3.1.24" evidence="3 9"/>
<proteinExistence type="inferred from homology"/>
<keyword evidence="6 9" id="KW-0822">Tryptophan biosynthesis</keyword>
<gene>
    <name evidence="9" type="primary">trpF</name>
    <name evidence="11" type="ORF">HNR05_000494</name>
</gene>
<dbReference type="RefSeq" id="WP_179577574.1">
    <property type="nucleotide sequence ID" value="NZ_JACCFM010000001.1"/>
</dbReference>
<comment type="caution">
    <text evidence="11">The sequence shown here is derived from an EMBL/GenBank/DDBJ whole genome shotgun (WGS) entry which is preliminary data.</text>
</comment>
<keyword evidence="12" id="KW-1185">Reference proteome</keyword>
<dbReference type="GO" id="GO:0000162">
    <property type="term" value="P:L-tryptophan biosynthetic process"/>
    <property type="evidence" value="ECO:0007669"/>
    <property type="project" value="UniProtKB-UniRule"/>
</dbReference>
<evidence type="ECO:0000256" key="9">
    <source>
        <dbReference type="HAMAP-Rule" id="MF_00135"/>
    </source>
</evidence>
<evidence type="ECO:0000259" key="10">
    <source>
        <dbReference type="Pfam" id="PF00697"/>
    </source>
</evidence>
<protein>
    <recommendedName>
        <fullName evidence="4 9">N-(5'-phosphoribosyl)anthranilate isomerase</fullName>
        <shortName evidence="9">PRAI</shortName>
        <ecNumber evidence="3 9">5.3.1.24</ecNumber>
    </recommendedName>
</protein>
<dbReference type="PANTHER" id="PTHR42894:SF1">
    <property type="entry name" value="N-(5'-PHOSPHORIBOSYL)ANTHRANILATE ISOMERASE"/>
    <property type="match status" value="1"/>
</dbReference>
<dbReference type="EMBL" id="JACCFM010000001">
    <property type="protein sequence ID" value="NYJ18703.1"/>
    <property type="molecule type" value="Genomic_DNA"/>
</dbReference>
<evidence type="ECO:0000313" key="12">
    <source>
        <dbReference type="Proteomes" id="UP000537260"/>
    </source>
</evidence>
<dbReference type="InterPro" id="IPR044643">
    <property type="entry name" value="TrpF_fam"/>
</dbReference>
<name>A0A7Z0EBY5_9MICO</name>
<organism evidence="11 12">
    <name type="scientific">Glaciibacter psychrotolerans</name>
    <dbReference type="NCBI Taxonomy" id="670054"/>
    <lineage>
        <taxon>Bacteria</taxon>
        <taxon>Bacillati</taxon>
        <taxon>Actinomycetota</taxon>
        <taxon>Actinomycetes</taxon>
        <taxon>Micrococcales</taxon>
        <taxon>Microbacteriaceae</taxon>
        <taxon>Glaciibacter</taxon>
    </lineage>
</organism>
<evidence type="ECO:0000256" key="3">
    <source>
        <dbReference type="ARBA" id="ARBA00012572"/>
    </source>
</evidence>
<evidence type="ECO:0000256" key="8">
    <source>
        <dbReference type="ARBA" id="ARBA00023235"/>
    </source>
</evidence>
<evidence type="ECO:0000313" key="11">
    <source>
        <dbReference type="EMBL" id="NYJ18703.1"/>
    </source>
</evidence>
<dbReference type="UniPathway" id="UPA00035">
    <property type="reaction ID" value="UER00042"/>
</dbReference>
<keyword evidence="7 9" id="KW-0057">Aromatic amino acid biosynthesis</keyword>
<dbReference type="InterPro" id="IPR013785">
    <property type="entry name" value="Aldolase_TIM"/>
</dbReference>
<dbReference type="Proteomes" id="UP000537260">
    <property type="component" value="Unassembled WGS sequence"/>
</dbReference>
<dbReference type="InterPro" id="IPR001240">
    <property type="entry name" value="PRAI_dom"/>
</dbReference>
<comment type="catalytic activity">
    <reaction evidence="1 9">
        <text>N-(5-phospho-beta-D-ribosyl)anthranilate = 1-(2-carboxyphenylamino)-1-deoxy-D-ribulose 5-phosphate</text>
        <dbReference type="Rhea" id="RHEA:21540"/>
        <dbReference type="ChEBI" id="CHEBI:18277"/>
        <dbReference type="ChEBI" id="CHEBI:58613"/>
        <dbReference type="EC" id="5.3.1.24"/>
    </reaction>
</comment>
<dbReference type="AlphaFoldDB" id="A0A7Z0EBY5"/>
<dbReference type="SUPFAM" id="SSF51366">
    <property type="entry name" value="Ribulose-phoshate binding barrel"/>
    <property type="match status" value="1"/>
</dbReference>
<evidence type="ECO:0000256" key="6">
    <source>
        <dbReference type="ARBA" id="ARBA00022822"/>
    </source>
</evidence>
<comment type="similarity">
    <text evidence="9">Belongs to the TrpF family.</text>
</comment>
<dbReference type="Pfam" id="PF00697">
    <property type="entry name" value="PRAI"/>
    <property type="match status" value="1"/>
</dbReference>
<comment type="pathway">
    <text evidence="2 9">Amino-acid biosynthesis; L-tryptophan biosynthesis; L-tryptophan from chorismate: step 3/5.</text>
</comment>
<reference evidence="11 12" key="1">
    <citation type="submission" date="2020-07" db="EMBL/GenBank/DDBJ databases">
        <title>Sequencing the genomes of 1000 actinobacteria strains.</title>
        <authorList>
            <person name="Klenk H.-P."/>
        </authorList>
    </citation>
    <scope>NUCLEOTIDE SEQUENCE [LARGE SCALE GENOMIC DNA]</scope>
    <source>
        <strain evidence="11 12">LI1</strain>
    </source>
</reference>
<dbReference type="GO" id="GO:0004640">
    <property type="term" value="F:phosphoribosylanthranilate isomerase activity"/>
    <property type="evidence" value="ECO:0007669"/>
    <property type="project" value="UniProtKB-UniRule"/>
</dbReference>